<sequence>MEGGVPALTYEMEQHQHSVSWPKSFPAFQLNHKYFIMRGKLTYQTAKKRAKGPRCHVTGKRIQGSLVSEVCIVKSATSLMLPCEKKGLAEVMHNEALAK</sequence>
<dbReference type="Gramene" id="ONK68216">
    <property type="protein sequence ID" value="ONK68216"/>
    <property type="gene ID" value="A4U43_C05F8910"/>
</dbReference>
<protein>
    <submittedName>
        <fullName evidence="1">Uncharacterized protein</fullName>
    </submittedName>
</protein>
<evidence type="ECO:0000313" key="2">
    <source>
        <dbReference type="Proteomes" id="UP000243459"/>
    </source>
</evidence>
<evidence type="ECO:0000313" key="1">
    <source>
        <dbReference type="EMBL" id="ONK68216.1"/>
    </source>
</evidence>
<dbReference type="Proteomes" id="UP000243459">
    <property type="component" value="Chromosome 5"/>
</dbReference>
<proteinExistence type="predicted"/>
<reference evidence="2" key="1">
    <citation type="journal article" date="2017" name="Nat. Commun.">
        <title>The asparagus genome sheds light on the origin and evolution of a young Y chromosome.</title>
        <authorList>
            <person name="Harkess A."/>
            <person name="Zhou J."/>
            <person name="Xu C."/>
            <person name="Bowers J.E."/>
            <person name="Van der Hulst R."/>
            <person name="Ayyampalayam S."/>
            <person name="Mercati F."/>
            <person name="Riccardi P."/>
            <person name="McKain M.R."/>
            <person name="Kakrana A."/>
            <person name="Tang H."/>
            <person name="Ray J."/>
            <person name="Groenendijk J."/>
            <person name="Arikit S."/>
            <person name="Mathioni S.M."/>
            <person name="Nakano M."/>
            <person name="Shan H."/>
            <person name="Telgmann-Rauber A."/>
            <person name="Kanno A."/>
            <person name="Yue Z."/>
            <person name="Chen H."/>
            <person name="Li W."/>
            <person name="Chen Y."/>
            <person name="Xu X."/>
            <person name="Zhang Y."/>
            <person name="Luo S."/>
            <person name="Chen H."/>
            <person name="Gao J."/>
            <person name="Mao Z."/>
            <person name="Pires J.C."/>
            <person name="Luo M."/>
            <person name="Kudrna D."/>
            <person name="Wing R.A."/>
            <person name="Meyers B.C."/>
            <person name="Yi K."/>
            <person name="Kong H."/>
            <person name="Lavrijsen P."/>
            <person name="Sunseri F."/>
            <person name="Falavigna A."/>
            <person name="Ye Y."/>
            <person name="Leebens-Mack J.H."/>
            <person name="Chen G."/>
        </authorList>
    </citation>
    <scope>NUCLEOTIDE SEQUENCE [LARGE SCALE GENOMIC DNA]</scope>
    <source>
        <strain evidence="2">cv. DH0086</strain>
    </source>
</reference>
<organism evidence="1 2">
    <name type="scientific">Asparagus officinalis</name>
    <name type="common">Garden asparagus</name>
    <dbReference type="NCBI Taxonomy" id="4686"/>
    <lineage>
        <taxon>Eukaryota</taxon>
        <taxon>Viridiplantae</taxon>
        <taxon>Streptophyta</taxon>
        <taxon>Embryophyta</taxon>
        <taxon>Tracheophyta</taxon>
        <taxon>Spermatophyta</taxon>
        <taxon>Magnoliopsida</taxon>
        <taxon>Liliopsida</taxon>
        <taxon>Asparagales</taxon>
        <taxon>Asparagaceae</taxon>
        <taxon>Asparagoideae</taxon>
        <taxon>Asparagus</taxon>
    </lineage>
</organism>
<dbReference type="EMBL" id="CM007385">
    <property type="protein sequence ID" value="ONK68216.1"/>
    <property type="molecule type" value="Genomic_DNA"/>
</dbReference>
<gene>
    <name evidence="1" type="ORF">A4U43_C05F8910</name>
</gene>
<keyword evidence="2" id="KW-1185">Reference proteome</keyword>
<name>A0A5P1EQK4_ASPOF</name>
<dbReference type="AlphaFoldDB" id="A0A5P1EQK4"/>
<accession>A0A5P1EQK4</accession>